<dbReference type="Gene3D" id="1.10.630.10">
    <property type="entry name" value="Cytochrome P450"/>
    <property type="match status" value="1"/>
</dbReference>
<dbReference type="GO" id="GO:0008395">
    <property type="term" value="F:steroid hydroxylase activity"/>
    <property type="evidence" value="ECO:0007669"/>
    <property type="project" value="TreeGrafter"/>
</dbReference>
<feature type="non-terminal residue" evidence="7">
    <location>
        <position position="545"/>
    </location>
</feature>
<keyword evidence="6" id="KW-0472">Membrane</keyword>
<dbReference type="PRINTS" id="PR00463">
    <property type="entry name" value="EP450I"/>
</dbReference>
<dbReference type="AlphaFoldDB" id="A0A9N9VB19"/>
<sequence>VETTGILCRGCQRLLNGIFQQHTTLWGFSILLLVIWAAWRVIRFTLTPKWHPEEPPEVPYLIPGQCRSTIHISTHLANSHSTGLGGCQYIFTPSFRLILTYQVTPFPFSNTTILFLREQGAKFYVISDAKHAAEVDKNASTLSFEEFVLDFLRNTGLSESATQACYFQKLANGAVDFPNAAEDPIGLLIHQMHMHELYPGEKQKALVARFLHYFNRDLRIDQIRAAGSPKDDHTGVKGANVSLYKWCAHFFTRAGGYAYFGDDLSRIDPDFADVFYTFDELSWHINYRIPKPFSKDMRAATNHLHRSLKKYIMAPKSERSEQTWLLQGAEAGLRAMGVQEDDIATLFLTMYMTTTFWMLAFLLHNPSLIETIRQETAQAFEGSELVNHEQLVNHSLCPHLEAVWLETLRLISNGSAVRCVNEDTVVGDMLFRKGNKVIIPYRLLHMNENAYKQDPEQFIPNRLLEKENRTRGGYWRPFGGGKTLCTGRFVAEQSIKACICTVLHRFDLEIIGGAPLPEGDVGTPGLGIMGIKAGEDFSVKILERG</sequence>
<feature type="binding site" description="axial binding residue" evidence="5">
    <location>
        <position position="485"/>
    </location>
    <ligand>
        <name>heme</name>
        <dbReference type="ChEBI" id="CHEBI:30413"/>
    </ligand>
    <ligandPart>
        <name>Fe</name>
        <dbReference type="ChEBI" id="CHEBI:18248"/>
    </ligandPart>
</feature>
<dbReference type="Proteomes" id="UP000696573">
    <property type="component" value="Unassembled WGS sequence"/>
</dbReference>
<feature type="transmembrane region" description="Helical" evidence="6">
    <location>
        <begin position="24"/>
        <end position="42"/>
    </location>
</feature>
<keyword evidence="2 5" id="KW-0349">Heme</keyword>
<feature type="non-terminal residue" evidence="7">
    <location>
        <position position="1"/>
    </location>
</feature>
<dbReference type="PANTHER" id="PTHR24304:SF2">
    <property type="entry name" value="24-HYDROXYCHOLESTEROL 7-ALPHA-HYDROXYLASE"/>
    <property type="match status" value="1"/>
</dbReference>
<evidence type="ECO:0000256" key="1">
    <source>
        <dbReference type="ARBA" id="ARBA00010617"/>
    </source>
</evidence>
<keyword evidence="6" id="KW-0812">Transmembrane</keyword>
<organism evidence="7 8">
    <name type="scientific">Clonostachys rhizophaga</name>
    <dbReference type="NCBI Taxonomy" id="160324"/>
    <lineage>
        <taxon>Eukaryota</taxon>
        <taxon>Fungi</taxon>
        <taxon>Dikarya</taxon>
        <taxon>Ascomycota</taxon>
        <taxon>Pezizomycotina</taxon>
        <taxon>Sordariomycetes</taxon>
        <taxon>Hypocreomycetidae</taxon>
        <taxon>Hypocreales</taxon>
        <taxon>Bionectriaceae</taxon>
        <taxon>Clonostachys</taxon>
    </lineage>
</organism>
<comment type="similarity">
    <text evidence="1">Belongs to the cytochrome P450 family.</text>
</comment>
<keyword evidence="3 5" id="KW-0479">Metal-binding</keyword>
<dbReference type="PANTHER" id="PTHR24304">
    <property type="entry name" value="CYTOCHROME P450 FAMILY 7"/>
    <property type="match status" value="1"/>
</dbReference>
<name>A0A9N9VB19_9HYPO</name>
<comment type="cofactor">
    <cofactor evidence="5">
        <name>heme</name>
        <dbReference type="ChEBI" id="CHEBI:30413"/>
    </cofactor>
</comment>
<comment type="caution">
    <text evidence="7">The sequence shown here is derived from an EMBL/GenBank/DDBJ whole genome shotgun (WGS) entry which is preliminary data.</text>
</comment>
<evidence type="ECO:0000256" key="4">
    <source>
        <dbReference type="ARBA" id="ARBA00023004"/>
    </source>
</evidence>
<keyword evidence="4 5" id="KW-0408">Iron</keyword>
<evidence type="ECO:0000313" key="8">
    <source>
        <dbReference type="Proteomes" id="UP000696573"/>
    </source>
</evidence>
<dbReference type="InterPro" id="IPR002401">
    <property type="entry name" value="Cyt_P450_E_grp-I"/>
</dbReference>
<dbReference type="Pfam" id="PF00067">
    <property type="entry name" value="p450"/>
    <property type="match status" value="1"/>
</dbReference>
<dbReference type="InterPro" id="IPR050529">
    <property type="entry name" value="CYP450_sterol_14alpha_dmase"/>
</dbReference>
<evidence type="ECO:0000256" key="3">
    <source>
        <dbReference type="ARBA" id="ARBA00022723"/>
    </source>
</evidence>
<dbReference type="SUPFAM" id="SSF48264">
    <property type="entry name" value="Cytochrome P450"/>
    <property type="match status" value="1"/>
</dbReference>
<proteinExistence type="inferred from homology"/>
<gene>
    <name evidence="7" type="ORF">CRHIZ90672A_00018686</name>
</gene>
<dbReference type="CDD" id="cd11040">
    <property type="entry name" value="CYP7_CYP8-like"/>
    <property type="match status" value="1"/>
</dbReference>
<keyword evidence="8" id="KW-1185">Reference proteome</keyword>
<evidence type="ECO:0000256" key="5">
    <source>
        <dbReference type="PIRSR" id="PIRSR602401-1"/>
    </source>
</evidence>
<keyword evidence="6" id="KW-1133">Transmembrane helix</keyword>
<dbReference type="GO" id="GO:0020037">
    <property type="term" value="F:heme binding"/>
    <property type="evidence" value="ECO:0007669"/>
    <property type="project" value="InterPro"/>
</dbReference>
<dbReference type="OrthoDB" id="1470350at2759"/>
<accession>A0A9N9VB19</accession>
<dbReference type="InterPro" id="IPR001128">
    <property type="entry name" value="Cyt_P450"/>
</dbReference>
<reference evidence="7" key="1">
    <citation type="submission" date="2021-10" db="EMBL/GenBank/DDBJ databases">
        <authorList>
            <person name="Piombo E."/>
        </authorList>
    </citation>
    <scope>NUCLEOTIDE SEQUENCE</scope>
</reference>
<protein>
    <recommendedName>
        <fullName evidence="9">Cytochrome P450</fullName>
    </recommendedName>
</protein>
<dbReference type="GO" id="GO:0016705">
    <property type="term" value="F:oxidoreductase activity, acting on paired donors, with incorporation or reduction of molecular oxygen"/>
    <property type="evidence" value="ECO:0007669"/>
    <property type="project" value="InterPro"/>
</dbReference>
<evidence type="ECO:0008006" key="9">
    <source>
        <dbReference type="Google" id="ProtNLM"/>
    </source>
</evidence>
<dbReference type="EMBL" id="CABFNQ020000646">
    <property type="protein sequence ID" value="CAH0020868.1"/>
    <property type="molecule type" value="Genomic_DNA"/>
</dbReference>
<dbReference type="InterPro" id="IPR036396">
    <property type="entry name" value="Cyt_P450_sf"/>
</dbReference>
<dbReference type="GO" id="GO:0005506">
    <property type="term" value="F:iron ion binding"/>
    <property type="evidence" value="ECO:0007669"/>
    <property type="project" value="InterPro"/>
</dbReference>
<evidence type="ECO:0000256" key="2">
    <source>
        <dbReference type="ARBA" id="ARBA00022617"/>
    </source>
</evidence>
<evidence type="ECO:0000313" key="7">
    <source>
        <dbReference type="EMBL" id="CAH0020868.1"/>
    </source>
</evidence>
<evidence type="ECO:0000256" key="6">
    <source>
        <dbReference type="SAM" id="Phobius"/>
    </source>
</evidence>